<accession>C1MPK1</accession>
<dbReference type="InterPro" id="IPR018247">
    <property type="entry name" value="EF_Hand_1_Ca_BS"/>
</dbReference>
<keyword evidence="1" id="KW-0723">Serine/threonine-protein kinase</keyword>
<dbReference type="PROSITE" id="PS00107">
    <property type="entry name" value="PROTEIN_KINASE_ATP"/>
    <property type="match status" value="1"/>
</dbReference>
<dbReference type="CDD" id="cd00051">
    <property type="entry name" value="EFh"/>
    <property type="match status" value="2"/>
</dbReference>
<dbReference type="Pfam" id="PF13499">
    <property type="entry name" value="EF-hand_7"/>
    <property type="match status" value="2"/>
</dbReference>
<dbReference type="OMA" id="RTEWRNG"/>
<evidence type="ECO:0000313" key="11">
    <source>
        <dbReference type="EMBL" id="EEH57544.1"/>
    </source>
</evidence>
<dbReference type="PROSITE" id="PS00018">
    <property type="entry name" value="EF_HAND_1"/>
    <property type="match status" value="3"/>
</dbReference>
<dbReference type="InterPro" id="IPR000719">
    <property type="entry name" value="Prot_kinase_dom"/>
</dbReference>
<feature type="binding site" evidence="8">
    <location>
        <position position="28"/>
    </location>
    <ligand>
        <name>ATP</name>
        <dbReference type="ChEBI" id="CHEBI:30616"/>
    </ligand>
</feature>
<keyword evidence="12" id="KW-1185">Reference proteome</keyword>
<evidence type="ECO:0000256" key="7">
    <source>
        <dbReference type="ARBA" id="ARBA00022840"/>
    </source>
</evidence>
<dbReference type="SUPFAM" id="SSF56112">
    <property type="entry name" value="Protein kinase-like (PK-like)"/>
    <property type="match status" value="1"/>
</dbReference>
<sequence>IGAGSYGIVRKVTRRSDGKKFALKTIRKAPWRQPPTSRTSVQYYHSKLRNELEVMRKIGSSLSIVYLYDSFEDGDAVHLLMDLCTGGELLGRMRAGINYSERDAAELVRSVVRTAAQCHSRGIIFRDIKPDNFLFDNEALDSPLKATDFGLAGLITPGEKLTRRCGTPSYMAPEVINRNYGEEADVWSCGVVAYQLLTGRLPFVDKVNQRPNAKEVFRAILEDQIDFVADPWPRLSPECVDLVRKMLDRDPETRITARAALLHPWLLAPTSEEALSGATQPIGGQVVARLQRFSTYGLLKRSVLRLLGDQLRKDDPNAGPGVEGFLELFQLLDTSGDDLVEPDELQAGLMRVGYDITQDECEQLLDSLDTTNDGCIDVDEFLAALVDWEALERSSEAYPSWVKEAFNMLDKDGNGTIDAGEVAELVFMNEDDGKLTSEAKKVIAACISEADTDGDGLIDLDEFITLLQMDPTDRLDAYELRLSKRGGSVDLSADETVLVD</sequence>
<dbReference type="InterPro" id="IPR011992">
    <property type="entry name" value="EF-hand-dom_pair"/>
</dbReference>
<dbReference type="PANTHER" id="PTHR24349">
    <property type="entry name" value="SERINE/THREONINE-PROTEIN KINASE"/>
    <property type="match status" value="1"/>
</dbReference>
<evidence type="ECO:0000256" key="2">
    <source>
        <dbReference type="ARBA" id="ARBA00022679"/>
    </source>
</evidence>
<dbReference type="SMART" id="SM00220">
    <property type="entry name" value="S_TKc"/>
    <property type="match status" value="1"/>
</dbReference>
<dbReference type="InterPro" id="IPR050205">
    <property type="entry name" value="CDPK_Ser/Thr_kinases"/>
</dbReference>
<keyword evidence="3" id="KW-0677">Repeat</keyword>
<dbReference type="InterPro" id="IPR011009">
    <property type="entry name" value="Kinase-like_dom_sf"/>
</dbReference>
<keyword evidence="4 8" id="KW-0547">Nucleotide-binding</keyword>
<dbReference type="GO" id="GO:0005509">
    <property type="term" value="F:calcium ion binding"/>
    <property type="evidence" value="ECO:0007669"/>
    <property type="project" value="InterPro"/>
</dbReference>
<dbReference type="GO" id="GO:0005524">
    <property type="term" value="F:ATP binding"/>
    <property type="evidence" value="ECO:0007669"/>
    <property type="project" value="UniProtKB-UniRule"/>
</dbReference>
<keyword evidence="5" id="KW-0418">Kinase</keyword>
<organism evidence="12">
    <name type="scientific">Micromonas pusilla (strain CCMP1545)</name>
    <name type="common">Picoplanktonic green alga</name>
    <dbReference type="NCBI Taxonomy" id="564608"/>
    <lineage>
        <taxon>Eukaryota</taxon>
        <taxon>Viridiplantae</taxon>
        <taxon>Chlorophyta</taxon>
        <taxon>Mamiellophyceae</taxon>
        <taxon>Mamiellales</taxon>
        <taxon>Mamiellaceae</taxon>
        <taxon>Micromonas</taxon>
    </lineage>
</organism>
<feature type="domain" description="Protein kinase" evidence="9">
    <location>
        <begin position="1"/>
        <end position="266"/>
    </location>
</feature>
<evidence type="ECO:0000256" key="8">
    <source>
        <dbReference type="PROSITE-ProRule" id="PRU10141"/>
    </source>
</evidence>
<evidence type="ECO:0000256" key="3">
    <source>
        <dbReference type="ARBA" id="ARBA00022737"/>
    </source>
</evidence>
<dbReference type="InterPro" id="IPR017441">
    <property type="entry name" value="Protein_kinase_ATP_BS"/>
</dbReference>
<evidence type="ECO:0000259" key="9">
    <source>
        <dbReference type="PROSITE" id="PS50011"/>
    </source>
</evidence>
<dbReference type="Gene3D" id="3.30.200.20">
    <property type="entry name" value="Phosphorylase Kinase, domain 1"/>
    <property type="match status" value="1"/>
</dbReference>
<feature type="domain" description="EF-hand" evidence="10">
    <location>
        <begin position="397"/>
        <end position="432"/>
    </location>
</feature>
<keyword evidence="7 8" id="KW-0067">ATP-binding</keyword>
<dbReference type="CDD" id="cd05117">
    <property type="entry name" value="STKc_CAMK"/>
    <property type="match status" value="1"/>
</dbReference>
<dbReference type="SUPFAM" id="SSF47473">
    <property type="entry name" value="EF-hand"/>
    <property type="match status" value="1"/>
</dbReference>
<dbReference type="PROSITE" id="PS50222">
    <property type="entry name" value="EF_HAND_2"/>
    <property type="match status" value="4"/>
</dbReference>
<dbReference type="EMBL" id="GG663738">
    <property type="protein sequence ID" value="EEH57544.1"/>
    <property type="molecule type" value="Genomic_DNA"/>
</dbReference>
<dbReference type="GeneID" id="9683100"/>
<dbReference type="STRING" id="564608.C1MPK1"/>
<reference evidence="11 12" key="1">
    <citation type="journal article" date="2009" name="Science">
        <title>Green evolution and dynamic adaptations revealed by genomes of the marine picoeukaryotes Micromonas.</title>
        <authorList>
            <person name="Worden A.Z."/>
            <person name="Lee J.H."/>
            <person name="Mock T."/>
            <person name="Rouze P."/>
            <person name="Simmons M.P."/>
            <person name="Aerts A.L."/>
            <person name="Allen A.E."/>
            <person name="Cuvelier M.L."/>
            <person name="Derelle E."/>
            <person name="Everett M.V."/>
            <person name="Foulon E."/>
            <person name="Grimwood J."/>
            <person name="Gundlach H."/>
            <person name="Henrissat B."/>
            <person name="Napoli C."/>
            <person name="McDonald S.M."/>
            <person name="Parker M.S."/>
            <person name="Rombauts S."/>
            <person name="Salamov A."/>
            <person name="Von Dassow P."/>
            <person name="Badger J.H."/>
            <person name="Coutinho P.M."/>
            <person name="Demir E."/>
            <person name="Dubchak I."/>
            <person name="Gentemann C."/>
            <person name="Eikrem W."/>
            <person name="Gready J.E."/>
            <person name="John U."/>
            <person name="Lanier W."/>
            <person name="Lindquist E.A."/>
            <person name="Lucas S."/>
            <person name="Mayer K.F."/>
            <person name="Moreau H."/>
            <person name="Not F."/>
            <person name="Otillar R."/>
            <person name="Panaud O."/>
            <person name="Pangilinan J."/>
            <person name="Paulsen I."/>
            <person name="Piegu B."/>
            <person name="Poliakov A."/>
            <person name="Robbens S."/>
            <person name="Schmutz J."/>
            <person name="Toulza E."/>
            <person name="Wyss T."/>
            <person name="Zelensky A."/>
            <person name="Zhou K."/>
            <person name="Armbrust E.V."/>
            <person name="Bhattacharya D."/>
            <person name="Goodenough U.W."/>
            <person name="Van de Peer Y."/>
            <person name="Grigoriev I.V."/>
        </authorList>
    </citation>
    <scope>NUCLEOTIDE SEQUENCE [LARGE SCALE GENOMIC DNA]</scope>
    <source>
        <strain evidence="11 12">CCMP1545</strain>
    </source>
</reference>
<dbReference type="FunFam" id="1.10.238.10:FF:000003">
    <property type="entry name" value="Calmodulin A"/>
    <property type="match status" value="1"/>
</dbReference>
<dbReference type="Gene3D" id="1.10.510.10">
    <property type="entry name" value="Transferase(Phosphotransferase) domain 1"/>
    <property type="match status" value="1"/>
</dbReference>
<dbReference type="Gene3D" id="1.10.238.10">
    <property type="entry name" value="EF-hand"/>
    <property type="match status" value="1"/>
</dbReference>
<feature type="non-terminal residue" evidence="11">
    <location>
        <position position="1"/>
    </location>
</feature>
<evidence type="ECO:0000256" key="6">
    <source>
        <dbReference type="ARBA" id="ARBA00022837"/>
    </source>
</evidence>
<feature type="domain" description="EF-hand" evidence="10">
    <location>
        <begin position="320"/>
        <end position="355"/>
    </location>
</feature>
<dbReference type="RefSeq" id="XP_003057593.1">
    <property type="nucleotide sequence ID" value="XM_003057547.1"/>
</dbReference>
<dbReference type="Pfam" id="PF00069">
    <property type="entry name" value="Pkinase"/>
    <property type="match status" value="1"/>
</dbReference>
<dbReference type="SMART" id="SM00054">
    <property type="entry name" value="EFh"/>
    <property type="match status" value="4"/>
</dbReference>
<evidence type="ECO:0000256" key="5">
    <source>
        <dbReference type="ARBA" id="ARBA00022777"/>
    </source>
</evidence>
<dbReference type="KEGG" id="mpp:MICPUCDRAFT_16149"/>
<evidence type="ECO:0000256" key="1">
    <source>
        <dbReference type="ARBA" id="ARBA00022527"/>
    </source>
</evidence>
<protein>
    <submittedName>
        <fullName evidence="11">Predicted protein</fullName>
    </submittedName>
</protein>
<keyword evidence="6" id="KW-0106">Calcium</keyword>
<dbReference type="InterPro" id="IPR002048">
    <property type="entry name" value="EF_hand_dom"/>
</dbReference>
<feature type="domain" description="EF-hand" evidence="10">
    <location>
        <begin position="438"/>
        <end position="473"/>
    </location>
</feature>
<dbReference type="AlphaFoldDB" id="C1MPK1"/>
<evidence type="ECO:0000256" key="4">
    <source>
        <dbReference type="ARBA" id="ARBA00022741"/>
    </source>
</evidence>
<dbReference type="OrthoDB" id="40902at2759"/>
<dbReference type="Proteomes" id="UP000001876">
    <property type="component" value="Unassembled WGS sequence"/>
</dbReference>
<dbReference type="eggNOG" id="KOG0032">
    <property type="taxonomic scope" value="Eukaryota"/>
</dbReference>
<dbReference type="GO" id="GO:0004674">
    <property type="term" value="F:protein serine/threonine kinase activity"/>
    <property type="evidence" value="ECO:0007669"/>
    <property type="project" value="UniProtKB-KW"/>
</dbReference>
<evidence type="ECO:0000313" key="12">
    <source>
        <dbReference type="Proteomes" id="UP000001876"/>
    </source>
</evidence>
<feature type="domain" description="EF-hand" evidence="10">
    <location>
        <begin position="356"/>
        <end position="391"/>
    </location>
</feature>
<evidence type="ECO:0000259" key="10">
    <source>
        <dbReference type="PROSITE" id="PS50222"/>
    </source>
</evidence>
<keyword evidence="2" id="KW-0808">Transferase</keyword>
<proteinExistence type="predicted"/>
<dbReference type="PROSITE" id="PS50011">
    <property type="entry name" value="PROTEIN_KINASE_DOM"/>
    <property type="match status" value="1"/>
</dbReference>
<gene>
    <name evidence="11" type="ORF">MICPUCDRAFT_16149</name>
</gene>
<name>C1MPK1_MICPC</name>